<dbReference type="InterPro" id="IPR050832">
    <property type="entry name" value="Bact_Acetyltransf"/>
</dbReference>
<dbReference type="Gene3D" id="3.40.630.30">
    <property type="match status" value="1"/>
</dbReference>
<dbReference type="Pfam" id="PF00583">
    <property type="entry name" value="Acetyltransf_1"/>
    <property type="match status" value="1"/>
</dbReference>
<sequence length="144" mass="15896">MNIRAASKADLAGVYQLECDTFGSHGYPDFFLRQAWDLWPGSMLMAEDDTGLRGYVLAGRGEVADESWILSLAVAPAARGQGLGRKLLQAAVNELERQGCRHIKLTVLPDNPALHLYRSLGFTEVSREEDYFGPGEPRLVMVKS</sequence>
<dbReference type="RefSeq" id="WP_094276736.1">
    <property type="nucleotide sequence ID" value="NZ_JBLWZI010000004.1"/>
</dbReference>
<evidence type="ECO:0000256" key="1">
    <source>
        <dbReference type="ARBA" id="ARBA00022679"/>
    </source>
</evidence>
<reference evidence="4 6" key="1">
    <citation type="submission" date="2017-08" db="EMBL/GenBank/DDBJ databases">
        <title>Draft Genome Sequence of the Marine Bacterium Oceanimonas baumannii ATCC 700832.</title>
        <authorList>
            <person name="Mcclelland W.D."/>
            <person name="Brennan M.A."/>
            <person name="Trachtenberg A.M."/>
            <person name="Maclea K.S."/>
        </authorList>
    </citation>
    <scope>NUCLEOTIDE SEQUENCE [LARGE SCALE GENOMIC DNA]</scope>
    <source>
        <strain evidence="4 6">ATCC 700832</strain>
    </source>
</reference>
<name>A0A235CPJ0_9GAMM</name>
<dbReference type="PANTHER" id="PTHR43877">
    <property type="entry name" value="AMINOALKYLPHOSPHONATE N-ACETYLTRANSFERASE-RELATED-RELATED"/>
    <property type="match status" value="1"/>
</dbReference>
<dbReference type="AlphaFoldDB" id="A0A235CPJ0"/>
<feature type="domain" description="N-acetyltransferase" evidence="3">
    <location>
        <begin position="1"/>
        <end position="144"/>
    </location>
</feature>
<accession>A0A235CPJ0</accession>
<reference evidence="5 7" key="2">
    <citation type="submission" date="2019-03" db="EMBL/GenBank/DDBJ databases">
        <title>Genomic Encyclopedia of Archaeal and Bacterial Type Strains, Phase II (KMG-II): from individual species to whole genera.</title>
        <authorList>
            <person name="Goeker M."/>
        </authorList>
    </citation>
    <scope>NUCLEOTIDE SEQUENCE [LARGE SCALE GENOMIC DNA]</scope>
    <source>
        <strain evidence="5 7">DSM 15594</strain>
    </source>
</reference>
<dbReference type="GO" id="GO:0016747">
    <property type="term" value="F:acyltransferase activity, transferring groups other than amino-acyl groups"/>
    <property type="evidence" value="ECO:0007669"/>
    <property type="project" value="InterPro"/>
</dbReference>
<dbReference type="Proteomes" id="UP000243640">
    <property type="component" value="Unassembled WGS sequence"/>
</dbReference>
<dbReference type="PROSITE" id="PS51186">
    <property type="entry name" value="GNAT"/>
    <property type="match status" value="1"/>
</dbReference>
<dbReference type="Proteomes" id="UP000295058">
    <property type="component" value="Unassembled WGS sequence"/>
</dbReference>
<keyword evidence="7" id="KW-1185">Reference proteome</keyword>
<evidence type="ECO:0000256" key="2">
    <source>
        <dbReference type="ARBA" id="ARBA00023315"/>
    </source>
</evidence>
<dbReference type="CDD" id="cd04301">
    <property type="entry name" value="NAT_SF"/>
    <property type="match status" value="1"/>
</dbReference>
<organism evidence="4 6">
    <name type="scientific">Oceanimonas baumannii</name>
    <dbReference type="NCBI Taxonomy" id="129578"/>
    <lineage>
        <taxon>Bacteria</taxon>
        <taxon>Pseudomonadati</taxon>
        <taxon>Pseudomonadota</taxon>
        <taxon>Gammaproteobacteria</taxon>
        <taxon>Aeromonadales</taxon>
        <taxon>Aeromonadaceae</taxon>
        <taxon>Oceanimonas</taxon>
    </lineage>
</organism>
<dbReference type="EMBL" id="SODO01000001">
    <property type="protein sequence ID" value="TDW62048.1"/>
    <property type="molecule type" value="Genomic_DNA"/>
</dbReference>
<dbReference type="InterPro" id="IPR016181">
    <property type="entry name" value="Acyl_CoA_acyltransferase"/>
</dbReference>
<dbReference type="SUPFAM" id="SSF55729">
    <property type="entry name" value="Acyl-CoA N-acyltransferases (Nat)"/>
    <property type="match status" value="1"/>
</dbReference>
<gene>
    <name evidence="4" type="ORF">B6S09_01560</name>
    <name evidence="5" type="ORF">LY04_00099</name>
</gene>
<dbReference type="InterPro" id="IPR000182">
    <property type="entry name" value="GNAT_dom"/>
</dbReference>
<evidence type="ECO:0000313" key="5">
    <source>
        <dbReference type="EMBL" id="TDW62048.1"/>
    </source>
</evidence>
<protein>
    <submittedName>
        <fullName evidence="4">GNAT family N-acetyltransferase</fullName>
    </submittedName>
    <submittedName>
        <fullName evidence="5">Ribosomal protein S18 acetylase RimI-like enzyme</fullName>
    </submittedName>
</protein>
<keyword evidence="1 4" id="KW-0808">Transferase</keyword>
<dbReference type="EMBL" id="NQJF01000001">
    <property type="protein sequence ID" value="OYD26294.1"/>
    <property type="molecule type" value="Genomic_DNA"/>
</dbReference>
<evidence type="ECO:0000313" key="6">
    <source>
        <dbReference type="Proteomes" id="UP000243640"/>
    </source>
</evidence>
<dbReference type="PANTHER" id="PTHR43877:SF2">
    <property type="entry name" value="AMINOALKYLPHOSPHONATE N-ACETYLTRANSFERASE-RELATED"/>
    <property type="match status" value="1"/>
</dbReference>
<comment type="caution">
    <text evidence="4">The sequence shown here is derived from an EMBL/GenBank/DDBJ whole genome shotgun (WGS) entry which is preliminary data.</text>
</comment>
<evidence type="ECO:0000259" key="3">
    <source>
        <dbReference type="PROSITE" id="PS51186"/>
    </source>
</evidence>
<evidence type="ECO:0000313" key="7">
    <source>
        <dbReference type="Proteomes" id="UP000295058"/>
    </source>
</evidence>
<keyword evidence="2" id="KW-0012">Acyltransferase</keyword>
<proteinExistence type="predicted"/>
<evidence type="ECO:0000313" key="4">
    <source>
        <dbReference type="EMBL" id="OYD26294.1"/>
    </source>
</evidence>
<dbReference type="OrthoDB" id="5187710at2"/>